<dbReference type="PANTHER" id="PTHR43176">
    <property type="entry name" value="3-HYDROXYISOBUTYRYL-COA HYDROLASE-RELATED"/>
    <property type="match status" value="1"/>
</dbReference>
<dbReference type="CDD" id="cd06558">
    <property type="entry name" value="crotonase-like"/>
    <property type="match status" value="1"/>
</dbReference>
<dbReference type="InterPro" id="IPR045004">
    <property type="entry name" value="ECH_dom"/>
</dbReference>
<dbReference type="InterPro" id="IPR029045">
    <property type="entry name" value="ClpP/crotonase-like_dom_sf"/>
</dbReference>
<evidence type="ECO:0000256" key="1">
    <source>
        <dbReference type="ARBA" id="ARBA00001709"/>
    </source>
</evidence>
<keyword evidence="3" id="KW-0378">Hydrolase</keyword>
<dbReference type="NCBIfam" id="NF004127">
    <property type="entry name" value="PRK05617.1"/>
    <property type="match status" value="1"/>
</dbReference>
<feature type="domain" description="Enoyl-CoA hydratase/isomerase" evidence="4">
    <location>
        <begin position="16"/>
        <end position="335"/>
    </location>
</feature>
<name>A0A1J5RAL9_9ZZZZ</name>
<sequence>MTSDRHIQAEIIGRLGRITLTRPAALNALTRAMIVEIHAQLRAWQTCPEVEAVLLRGEGRAFCAGGDIKAVWEAVGRGAPYSGFFWDEYLLDHAIHVYPKPVISLLDGFVMGGGAGISMLGSHRVATERTAFAMPETAIGFYPDAGGTFFLSRLPLPLARYLGMTGARIDGADCAWCGLATHYIPSARLAQVEAELAAEGAGALEVLLSRHRAPPPESALSGQAAAIDRSFGVADLPGILANLAAETGDWAETTRAHVATLSPTCMALTLRQLETGRGLSLAQALVREYRMSLRMALGNDFREGVRAKLVERGYVPRWRQATADAVAPAALDALFAPLDQAELPL</sequence>
<accession>A0A1J5RAL9</accession>
<comment type="caution">
    <text evidence="5">The sequence shown here is derived from an EMBL/GenBank/DDBJ whole genome shotgun (WGS) entry which is preliminary data.</text>
</comment>
<keyword evidence="5" id="KW-0456">Lyase</keyword>
<dbReference type="GO" id="GO:0016829">
    <property type="term" value="F:lyase activity"/>
    <property type="evidence" value="ECO:0007669"/>
    <property type="project" value="UniProtKB-KW"/>
</dbReference>
<evidence type="ECO:0000256" key="3">
    <source>
        <dbReference type="ARBA" id="ARBA00022801"/>
    </source>
</evidence>
<dbReference type="SUPFAM" id="SSF52096">
    <property type="entry name" value="ClpP/crotonase"/>
    <property type="match status" value="1"/>
</dbReference>
<reference evidence="5" key="1">
    <citation type="submission" date="2016-10" db="EMBL/GenBank/DDBJ databases">
        <title>Sequence of Gallionella enrichment culture.</title>
        <authorList>
            <person name="Poehlein A."/>
            <person name="Muehling M."/>
            <person name="Daniel R."/>
        </authorList>
    </citation>
    <scope>NUCLEOTIDE SEQUENCE</scope>
</reference>
<dbReference type="GO" id="GO:0003860">
    <property type="term" value="F:3-hydroxyisobutyryl-CoA hydrolase activity"/>
    <property type="evidence" value="ECO:0007669"/>
    <property type="project" value="UniProtKB-EC"/>
</dbReference>
<dbReference type="EMBL" id="MLJW01000214">
    <property type="protein sequence ID" value="OIQ93120.1"/>
    <property type="molecule type" value="Genomic_DNA"/>
</dbReference>
<dbReference type="PANTHER" id="PTHR43176:SF3">
    <property type="entry name" value="3-HYDROXYISOBUTYRYL-COA HYDROLASE, MITOCHONDRIAL"/>
    <property type="match status" value="1"/>
</dbReference>
<dbReference type="AlphaFoldDB" id="A0A1J5RAL9"/>
<protein>
    <recommendedName>
        <fullName evidence="2">3-hydroxyisobutyryl-CoA hydrolase</fullName>
        <ecNumber evidence="2">3.1.2.4</ecNumber>
    </recommendedName>
</protein>
<dbReference type="Gene3D" id="3.90.226.10">
    <property type="entry name" value="2-enoyl-CoA Hydratase, Chain A, domain 1"/>
    <property type="match status" value="1"/>
</dbReference>
<evidence type="ECO:0000259" key="4">
    <source>
        <dbReference type="Pfam" id="PF16113"/>
    </source>
</evidence>
<dbReference type="Pfam" id="PF16113">
    <property type="entry name" value="ECH_2"/>
    <property type="match status" value="1"/>
</dbReference>
<comment type="catalytic activity">
    <reaction evidence="1">
        <text>3-hydroxy-2-methylpropanoyl-CoA + H2O = 3-hydroxy-2-methylpropanoate + CoA + H(+)</text>
        <dbReference type="Rhea" id="RHEA:20888"/>
        <dbReference type="ChEBI" id="CHEBI:11805"/>
        <dbReference type="ChEBI" id="CHEBI:15377"/>
        <dbReference type="ChEBI" id="CHEBI:15378"/>
        <dbReference type="ChEBI" id="CHEBI:57287"/>
        <dbReference type="ChEBI" id="CHEBI:57340"/>
        <dbReference type="EC" id="3.1.2.4"/>
    </reaction>
</comment>
<organism evidence="5">
    <name type="scientific">mine drainage metagenome</name>
    <dbReference type="NCBI Taxonomy" id="410659"/>
    <lineage>
        <taxon>unclassified sequences</taxon>
        <taxon>metagenomes</taxon>
        <taxon>ecological metagenomes</taxon>
    </lineage>
</organism>
<gene>
    <name evidence="5" type="primary">echA8_11</name>
    <name evidence="5" type="ORF">GALL_249300</name>
</gene>
<dbReference type="InterPro" id="IPR032259">
    <property type="entry name" value="HIBYL-CoA-H"/>
</dbReference>
<dbReference type="EC" id="3.1.2.4" evidence="2"/>
<evidence type="ECO:0000256" key="2">
    <source>
        <dbReference type="ARBA" id="ARBA00011915"/>
    </source>
</evidence>
<proteinExistence type="predicted"/>
<dbReference type="GO" id="GO:0006574">
    <property type="term" value="P:L-valine catabolic process"/>
    <property type="evidence" value="ECO:0007669"/>
    <property type="project" value="TreeGrafter"/>
</dbReference>
<evidence type="ECO:0000313" key="5">
    <source>
        <dbReference type="EMBL" id="OIQ93120.1"/>
    </source>
</evidence>